<reference evidence="1 2" key="1">
    <citation type="submission" date="2016-10" db="EMBL/GenBank/DDBJ databases">
        <authorList>
            <person name="de Groot N.N."/>
        </authorList>
    </citation>
    <scope>NUCLEOTIDE SEQUENCE [LARGE SCALE GENOMIC DNA]</scope>
    <source>
        <strain evidence="1 2">Nm9</strain>
    </source>
</reference>
<evidence type="ECO:0000313" key="1">
    <source>
        <dbReference type="EMBL" id="SEQ13520.1"/>
    </source>
</evidence>
<evidence type="ECO:0000313" key="2">
    <source>
        <dbReference type="Proteomes" id="UP000181998"/>
    </source>
</evidence>
<accession>A0A1H9DJ47</accession>
<gene>
    <name evidence="1" type="ORF">SAMN05421510_10232</name>
</gene>
<dbReference type="EMBL" id="FOFX01000023">
    <property type="protein sequence ID" value="SEQ13520.1"/>
    <property type="molecule type" value="Genomic_DNA"/>
</dbReference>
<protein>
    <submittedName>
        <fullName evidence="1">Uncharacterized protein</fullName>
    </submittedName>
</protein>
<proteinExistence type="predicted"/>
<dbReference type="AlphaFoldDB" id="A0A1H9DJ47"/>
<name>A0A1H9DJ47_9PROT</name>
<sequence length="84" mass="10016">MPHRVKLQRNYSYVFMSILDTPTRIDIQIKVPVVPQQELMKQAISRLIHPLKHMHGILKRVRILADLASIEKDEETQYRRLNKQ</sequence>
<organism evidence="1 2">
    <name type="scientific">Nitrosomonas ureae</name>
    <dbReference type="NCBI Taxonomy" id="44577"/>
    <lineage>
        <taxon>Bacteria</taxon>
        <taxon>Pseudomonadati</taxon>
        <taxon>Pseudomonadota</taxon>
        <taxon>Betaproteobacteria</taxon>
        <taxon>Nitrosomonadales</taxon>
        <taxon>Nitrosomonadaceae</taxon>
        <taxon>Nitrosomonas</taxon>
    </lineage>
</organism>
<dbReference type="Proteomes" id="UP000181998">
    <property type="component" value="Unassembled WGS sequence"/>
</dbReference>